<feature type="compositionally biased region" description="Basic and acidic residues" evidence="1">
    <location>
        <begin position="366"/>
        <end position="391"/>
    </location>
</feature>
<dbReference type="STRING" id="630390.A0A180GRQ3"/>
<reference evidence="2" key="2">
    <citation type="submission" date="2016-05" db="EMBL/GenBank/DDBJ databases">
        <title>Comparative analysis highlights variable genome content of wheat rusts and divergence of the mating loci.</title>
        <authorList>
            <person name="Cuomo C.A."/>
            <person name="Bakkeren G."/>
            <person name="Szabo L."/>
            <person name="Khalil H."/>
            <person name="Joly D."/>
            <person name="Goldberg J."/>
            <person name="Young S."/>
            <person name="Zeng Q."/>
            <person name="Fellers J."/>
        </authorList>
    </citation>
    <scope>NUCLEOTIDE SEQUENCE [LARGE SCALE GENOMIC DNA]</scope>
    <source>
        <strain evidence="2">1-1 BBBD Race 1</strain>
    </source>
</reference>
<evidence type="ECO:0000313" key="4">
    <source>
        <dbReference type="Proteomes" id="UP000005240"/>
    </source>
</evidence>
<dbReference type="AlphaFoldDB" id="A0A180GRQ3"/>
<reference evidence="3 4" key="3">
    <citation type="journal article" date="2017" name="G3 (Bethesda)">
        <title>Comparative analysis highlights variable genome content of wheat rusts and divergence of the mating loci.</title>
        <authorList>
            <person name="Cuomo C.A."/>
            <person name="Bakkeren G."/>
            <person name="Khalil H.B."/>
            <person name="Panwar V."/>
            <person name="Joly D."/>
            <person name="Linning R."/>
            <person name="Sakthikumar S."/>
            <person name="Song X."/>
            <person name="Adiconis X."/>
            <person name="Fan L."/>
            <person name="Goldberg J.M."/>
            <person name="Levin J.Z."/>
            <person name="Young S."/>
            <person name="Zeng Q."/>
            <person name="Anikster Y."/>
            <person name="Bruce M."/>
            <person name="Wang M."/>
            <person name="Yin C."/>
            <person name="McCallum B."/>
            <person name="Szabo L.J."/>
            <person name="Hulbert S."/>
            <person name="Chen X."/>
            <person name="Fellers J.P."/>
        </authorList>
    </citation>
    <scope>NUCLEOTIDE SEQUENCE</scope>
    <source>
        <strain evidence="3">isolate 1-1 / race 1 (BBBD)</strain>
        <strain evidence="4">Isolate 1-1 / race 1 (BBBD)</strain>
    </source>
</reference>
<dbReference type="EnsemblFungi" id="PTTG_26828-t43_1">
    <property type="protein sequence ID" value="PTTG_26828-t43_1-p1"/>
    <property type="gene ID" value="PTTG_26828"/>
</dbReference>
<dbReference type="EMBL" id="ADAS02000034">
    <property type="protein sequence ID" value="OAV94962.1"/>
    <property type="molecule type" value="Genomic_DNA"/>
</dbReference>
<feature type="region of interest" description="Disordered" evidence="1">
    <location>
        <begin position="189"/>
        <end position="211"/>
    </location>
</feature>
<evidence type="ECO:0000256" key="1">
    <source>
        <dbReference type="SAM" id="MobiDB-lite"/>
    </source>
</evidence>
<dbReference type="Proteomes" id="UP000005240">
    <property type="component" value="Unassembled WGS sequence"/>
</dbReference>
<feature type="compositionally biased region" description="Basic residues" evidence="1">
    <location>
        <begin position="198"/>
        <end position="208"/>
    </location>
</feature>
<evidence type="ECO:0000313" key="2">
    <source>
        <dbReference type="EMBL" id="OAV94962.1"/>
    </source>
</evidence>
<reference evidence="2" key="1">
    <citation type="submission" date="2009-11" db="EMBL/GenBank/DDBJ databases">
        <authorList>
            <consortium name="The Broad Institute Genome Sequencing Platform"/>
            <person name="Ward D."/>
            <person name="Feldgarden M."/>
            <person name="Earl A."/>
            <person name="Young S.K."/>
            <person name="Zeng Q."/>
            <person name="Koehrsen M."/>
            <person name="Alvarado L."/>
            <person name="Berlin A."/>
            <person name="Bochicchio J."/>
            <person name="Borenstein D."/>
            <person name="Chapman S.B."/>
            <person name="Chen Z."/>
            <person name="Engels R."/>
            <person name="Freedman E."/>
            <person name="Gellesch M."/>
            <person name="Goldberg J."/>
            <person name="Griggs A."/>
            <person name="Gujja S."/>
            <person name="Heilman E."/>
            <person name="Heiman D."/>
            <person name="Hepburn T."/>
            <person name="Howarth C."/>
            <person name="Jen D."/>
            <person name="Larson L."/>
            <person name="Lewis B."/>
            <person name="Mehta T."/>
            <person name="Park D."/>
            <person name="Pearson M."/>
            <person name="Roberts A."/>
            <person name="Saif S."/>
            <person name="Shea T."/>
            <person name="Shenoy N."/>
            <person name="Sisk P."/>
            <person name="Stolte C."/>
            <person name="Sykes S."/>
            <person name="Thomson T."/>
            <person name="Walk T."/>
            <person name="White J."/>
            <person name="Yandava C."/>
            <person name="Izard J."/>
            <person name="Baranova O.V."/>
            <person name="Blanton J.M."/>
            <person name="Tanner A.C."/>
            <person name="Dewhirst F.E."/>
            <person name="Haas B."/>
            <person name="Nusbaum C."/>
            <person name="Birren B."/>
        </authorList>
    </citation>
    <scope>NUCLEOTIDE SEQUENCE [LARGE SCALE GENOMIC DNA]</scope>
    <source>
        <strain evidence="2">1-1 BBBD Race 1</strain>
    </source>
</reference>
<name>A0A180GRQ3_PUCT1</name>
<reference evidence="3" key="4">
    <citation type="submission" date="2025-05" db="UniProtKB">
        <authorList>
            <consortium name="EnsemblFungi"/>
        </authorList>
    </citation>
    <scope>IDENTIFICATION</scope>
    <source>
        <strain evidence="3">isolate 1-1 / race 1 (BBBD)</strain>
    </source>
</reference>
<proteinExistence type="predicted"/>
<feature type="region of interest" description="Disordered" evidence="1">
    <location>
        <begin position="414"/>
        <end position="437"/>
    </location>
</feature>
<evidence type="ECO:0008006" key="5">
    <source>
        <dbReference type="Google" id="ProtNLM"/>
    </source>
</evidence>
<organism evidence="2">
    <name type="scientific">Puccinia triticina (isolate 1-1 / race 1 (BBBD))</name>
    <name type="common">Brown leaf rust fungus</name>
    <dbReference type="NCBI Taxonomy" id="630390"/>
    <lineage>
        <taxon>Eukaryota</taxon>
        <taxon>Fungi</taxon>
        <taxon>Dikarya</taxon>
        <taxon>Basidiomycota</taxon>
        <taxon>Pucciniomycotina</taxon>
        <taxon>Pucciniomycetes</taxon>
        <taxon>Pucciniales</taxon>
        <taxon>Pucciniaceae</taxon>
        <taxon>Puccinia</taxon>
    </lineage>
</organism>
<feature type="compositionally biased region" description="Polar residues" evidence="1">
    <location>
        <begin position="426"/>
        <end position="437"/>
    </location>
</feature>
<protein>
    <recommendedName>
        <fullName evidence="5">Helicase C-terminal domain-containing protein</fullName>
    </recommendedName>
</protein>
<evidence type="ECO:0000313" key="3">
    <source>
        <dbReference type="EnsemblFungi" id="PTTG_26828-t43_1-p1"/>
    </source>
</evidence>
<gene>
    <name evidence="2" type="ORF">PTTG_26828</name>
</gene>
<sequence>MVPTLIYSGTRNATLQVMKAVNEAHDTAGEEYNPDSSLIRRYHASTGDMDKEDTISGYKRADFSQMIGRCGHDGKSGLAILFVESKRKFGLNTPEAIKKADKQANDTRMDALAITPVCIRIALSIDNLHGYIPMDRDDLNYLHEESREADERFPPCGCSNCDPVAAQYLKDWMMQISNGNFDAVLENPKEVPGPLPVKKPKEKHPRATKPKDRDLRPIELLTYNVLLSSFSRFFIENYGRPWSFFLDQIFGHTEADAIARNLDTVKNKNDIAKFVGPEYQQYLKEVEDYSKHIDNEMTRIQKLKRKFTPISAPSKSSVLPAQSRSVRKIASLPRADARTPGDGEGTSAVRKVRKPRASATQVAENNRIRAENKARKAQEDANKKLEAKKNREANKVVLEEFKKAHTDKRLKLRLFSDPPGSESPFELTSESIFVSSS</sequence>
<dbReference type="OrthoDB" id="2506201at2759"/>
<accession>A0A180GRQ3</accession>
<feature type="region of interest" description="Disordered" evidence="1">
    <location>
        <begin position="330"/>
        <end position="391"/>
    </location>
</feature>
<dbReference type="VEuPathDB" id="FungiDB:PTTG_26828"/>
<keyword evidence="4" id="KW-1185">Reference proteome</keyword>